<proteinExistence type="predicted"/>
<reference evidence="2" key="1">
    <citation type="submission" date="2022-11" db="UniProtKB">
        <authorList>
            <consortium name="WormBaseParasite"/>
        </authorList>
    </citation>
    <scope>IDENTIFICATION</scope>
</reference>
<protein>
    <submittedName>
        <fullName evidence="2">Uncharacterized protein</fullName>
    </submittedName>
</protein>
<dbReference type="WBParaSite" id="ES5_v2.g11964.t1">
    <property type="protein sequence ID" value="ES5_v2.g11964.t1"/>
    <property type="gene ID" value="ES5_v2.g11964"/>
</dbReference>
<accession>A0AC34F4F7</accession>
<evidence type="ECO:0000313" key="1">
    <source>
        <dbReference type="Proteomes" id="UP000887579"/>
    </source>
</evidence>
<dbReference type="Proteomes" id="UP000887579">
    <property type="component" value="Unplaced"/>
</dbReference>
<name>A0AC34F4F7_9BILA</name>
<evidence type="ECO:0000313" key="2">
    <source>
        <dbReference type="WBParaSite" id="ES5_v2.g11964.t1"/>
    </source>
</evidence>
<sequence length="86" mass="9953">MIVSPLGERNLLFVEDLEALLIRISKMKLLNDGKSIENECKDVGYLNSKYKVFEAILDQDDHPRRSYLIKVLNQLIEFTLNSNVKV</sequence>
<organism evidence="1 2">
    <name type="scientific">Panagrolaimus sp. ES5</name>
    <dbReference type="NCBI Taxonomy" id="591445"/>
    <lineage>
        <taxon>Eukaryota</taxon>
        <taxon>Metazoa</taxon>
        <taxon>Ecdysozoa</taxon>
        <taxon>Nematoda</taxon>
        <taxon>Chromadorea</taxon>
        <taxon>Rhabditida</taxon>
        <taxon>Tylenchina</taxon>
        <taxon>Panagrolaimomorpha</taxon>
        <taxon>Panagrolaimoidea</taxon>
        <taxon>Panagrolaimidae</taxon>
        <taxon>Panagrolaimus</taxon>
    </lineage>
</organism>